<dbReference type="Proteomes" id="UP000777935">
    <property type="component" value="Unassembled WGS sequence"/>
</dbReference>
<evidence type="ECO:0000313" key="1">
    <source>
        <dbReference type="EMBL" id="NSX56390.1"/>
    </source>
</evidence>
<organism evidence="1 2">
    <name type="scientific">Parasulfitobacter algicola</name>
    <dbReference type="NCBI Taxonomy" id="2614809"/>
    <lineage>
        <taxon>Bacteria</taxon>
        <taxon>Pseudomonadati</taxon>
        <taxon>Pseudomonadota</taxon>
        <taxon>Alphaproteobacteria</taxon>
        <taxon>Rhodobacterales</taxon>
        <taxon>Roseobacteraceae</taxon>
        <taxon>Parasulfitobacter</taxon>
    </lineage>
</organism>
<accession>A0ABX2IVS2</accession>
<protein>
    <submittedName>
        <fullName evidence="1">Glycosyltransferase family 2 protein</fullName>
    </submittedName>
</protein>
<comment type="caution">
    <text evidence="1">The sequence shown here is derived from an EMBL/GenBank/DDBJ whole genome shotgun (WGS) entry which is preliminary data.</text>
</comment>
<proteinExistence type="predicted"/>
<dbReference type="RefSeq" id="WP_174139544.1">
    <property type="nucleotide sequence ID" value="NZ_JABUFE010000012.1"/>
</dbReference>
<dbReference type="InterPro" id="IPR029044">
    <property type="entry name" value="Nucleotide-diphossugar_trans"/>
</dbReference>
<dbReference type="EMBL" id="JABUFE010000012">
    <property type="protein sequence ID" value="NSX56390.1"/>
    <property type="molecule type" value="Genomic_DNA"/>
</dbReference>
<reference evidence="1 2" key="1">
    <citation type="submission" date="2020-06" db="EMBL/GenBank/DDBJ databases">
        <title>Sulfitobacter algicola sp. nov., isolated from green algae.</title>
        <authorList>
            <person name="Wang C."/>
        </authorList>
    </citation>
    <scope>NUCLEOTIDE SEQUENCE [LARGE SCALE GENOMIC DNA]</scope>
    <source>
        <strain evidence="1 2">1151</strain>
    </source>
</reference>
<sequence>MGILKDIWRGKTAWQMGLKVKLWRATTPLDPPSDQPVVIFAVNLVSRRRAPDWDETCANLAQTVASFRAQTCDQWRAIICGQDKPKGIDFDNQVQFLKSYTSDKFNDQGDKRRQIISHVARTVKTDGYYMRFDADDILHPKAVEHMCRDNNGAGYFVETGYMYDVSNDNFAPLGPRYPDIGIVPFYALCGSCCAVRYDFRTSRKFRHLLNEMKAHGRIIDRMQLYGFQMAPFPFPAALYLVNHGQNMVERRGKMDGKVSYVQQHLIKDKERTDQIRSEFKI</sequence>
<gene>
    <name evidence="1" type="ORF">HRQ87_16490</name>
</gene>
<keyword evidence="2" id="KW-1185">Reference proteome</keyword>
<dbReference type="CDD" id="cd00761">
    <property type="entry name" value="Glyco_tranf_GTA_type"/>
    <property type="match status" value="1"/>
</dbReference>
<name>A0ABX2IVS2_9RHOB</name>
<evidence type="ECO:0000313" key="2">
    <source>
        <dbReference type="Proteomes" id="UP000777935"/>
    </source>
</evidence>
<dbReference type="SUPFAM" id="SSF53448">
    <property type="entry name" value="Nucleotide-diphospho-sugar transferases"/>
    <property type="match status" value="1"/>
</dbReference>